<name>A0A9W4SC19_9GLOM</name>
<dbReference type="InterPro" id="IPR059179">
    <property type="entry name" value="MLKL-like_MCAfunc"/>
</dbReference>
<dbReference type="Gene3D" id="1.10.510.10">
    <property type="entry name" value="Transferase(Phosphotransferase) domain 1"/>
    <property type="match status" value="1"/>
</dbReference>
<dbReference type="InterPro" id="IPR051681">
    <property type="entry name" value="Ser/Thr_Kinases-Pseudokinases"/>
</dbReference>
<dbReference type="GO" id="GO:0004674">
    <property type="term" value="F:protein serine/threonine kinase activity"/>
    <property type="evidence" value="ECO:0007669"/>
    <property type="project" value="TreeGrafter"/>
</dbReference>
<dbReference type="Pfam" id="PF08238">
    <property type="entry name" value="Sel1"/>
    <property type="match status" value="2"/>
</dbReference>
<dbReference type="InterPro" id="IPR001245">
    <property type="entry name" value="Ser-Thr/Tyr_kinase_cat_dom"/>
</dbReference>
<gene>
    <name evidence="2" type="ORF">FWILDA_LOCUS1135</name>
</gene>
<dbReference type="Pfam" id="PF07714">
    <property type="entry name" value="PK_Tyr_Ser-Thr"/>
    <property type="match status" value="1"/>
</dbReference>
<dbReference type="InterPro" id="IPR011009">
    <property type="entry name" value="Kinase-like_dom_sf"/>
</dbReference>
<dbReference type="InterPro" id="IPR006597">
    <property type="entry name" value="Sel1-like"/>
</dbReference>
<keyword evidence="3" id="KW-1185">Reference proteome</keyword>
<dbReference type="OrthoDB" id="2338124at2759"/>
<comment type="caution">
    <text evidence="2">The sequence shown here is derived from an EMBL/GenBank/DDBJ whole genome shotgun (WGS) entry which is preliminary data.</text>
</comment>
<dbReference type="PROSITE" id="PS50011">
    <property type="entry name" value="PROTEIN_KINASE_DOM"/>
    <property type="match status" value="1"/>
</dbReference>
<organism evidence="2 3">
    <name type="scientific">Funneliformis geosporum</name>
    <dbReference type="NCBI Taxonomy" id="1117311"/>
    <lineage>
        <taxon>Eukaryota</taxon>
        <taxon>Fungi</taxon>
        <taxon>Fungi incertae sedis</taxon>
        <taxon>Mucoromycota</taxon>
        <taxon>Glomeromycotina</taxon>
        <taxon>Glomeromycetes</taxon>
        <taxon>Glomerales</taxon>
        <taxon>Glomeraceae</taxon>
        <taxon>Funneliformis</taxon>
    </lineage>
</organism>
<dbReference type="InterPro" id="IPR011990">
    <property type="entry name" value="TPR-like_helical_dom_sf"/>
</dbReference>
<dbReference type="InterPro" id="IPR036537">
    <property type="entry name" value="Adaptor_Cbl_N_dom_sf"/>
</dbReference>
<dbReference type="GO" id="GO:0005524">
    <property type="term" value="F:ATP binding"/>
    <property type="evidence" value="ECO:0007669"/>
    <property type="project" value="InterPro"/>
</dbReference>
<protein>
    <submittedName>
        <fullName evidence="2">8936_t:CDS:1</fullName>
    </submittedName>
</protein>
<dbReference type="SUPFAM" id="SSF56112">
    <property type="entry name" value="Protein kinase-like (PK-like)"/>
    <property type="match status" value="1"/>
</dbReference>
<dbReference type="PANTHER" id="PTHR44329">
    <property type="entry name" value="SERINE/THREONINE-PROTEIN KINASE TNNI3K-RELATED"/>
    <property type="match status" value="1"/>
</dbReference>
<dbReference type="CDD" id="cd21037">
    <property type="entry name" value="MLKL_NTD"/>
    <property type="match status" value="1"/>
</dbReference>
<dbReference type="Proteomes" id="UP001153678">
    <property type="component" value="Unassembled WGS sequence"/>
</dbReference>
<dbReference type="Gene3D" id="1.20.930.20">
    <property type="entry name" value="Adaptor protein Cbl, N-terminal domain"/>
    <property type="match status" value="1"/>
</dbReference>
<evidence type="ECO:0000313" key="2">
    <source>
        <dbReference type="EMBL" id="CAI2163573.1"/>
    </source>
</evidence>
<dbReference type="InterPro" id="IPR000719">
    <property type="entry name" value="Prot_kinase_dom"/>
</dbReference>
<dbReference type="SUPFAM" id="SSF81901">
    <property type="entry name" value="HCP-like"/>
    <property type="match status" value="1"/>
</dbReference>
<sequence length="694" mass="80637">MSQSNDILEAVSQASECTTNYIAYARESTIEPEVTKLYLDNLNSIKEAVKPYLPLFINVSSIIQDIVNSYENAQINKKICLALINRAESIGLIVKQLERSKSNNLEKFLSKKFYQSFLRLFNTLKRMDKFIQDVTLLSNIRKLTEVYSIKKQFREIIEDFDHVIEELDFLHVIFNSDEQRQEDLKVFRLEFNNVMKFFENINSGVATIITQNNHINYQVNTTILELILLKSKVHKQNTNFDDKWKPKLITSDELQDPPSDDKQPTGKYLKKIFRREKKVSLIPADSIPYVTVDYQKNIIMDYIKMKLGNECKHIHQFYGMAKLNQNFYTVYEWTELGKLSEVYEKYELDWSTKLRIASDILSGLIFLNCCDIIHKSIRCDNILMTENMKPKITNINLSINKNTSINNNNAYANWLKDVYYLAPEIIDIQSYSRRYTSKSQIFSIGMLLWELAFQRIPYKDWQIATVQNHVLSGKREEINLGVDQSVIQQGFINLIEAAWQQDPDDRPDIITFFDMLYALYSNYYMGENNSLQKRPSSMITPLSDGINAHKKGDKELAWKCFEANAQLGNISAIYWQGYYLWEGYYTSADHVRAINCYKEAAKNGHADAQLRYAFSAINRERMNLKGFLKFLKMSANEGNALALFNLGDVYLHGKFGVEKDEELGTKYLKVAAVLKQPKAIEILKSLNVTDTFYL</sequence>
<accession>A0A9W4SC19</accession>
<feature type="domain" description="Protein kinase" evidence="1">
    <location>
        <begin position="195"/>
        <end position="520"/>
    </location>
</feature>
<dbReference type="AlphaFoldDB" id="A0A9W4SC19"/>
<dbReference type="EMBL" id="CAMKVN010000099">
    <property type="protein sequence ID" value="CAI2163573.1"/>
    <property type="molecule type" value="Genomic_DNA"/>
</dbReference>
<dbReference type="Gene3D" id="1.25.40.10">
    <property type="entry name" value="Tetratricopeptide repeat domain"/>
    <property type="match status" value="1"/>
</dbReference>
<dbReference type="GO" id="GO:0007166">
    <property type="term" value="P:cell surface receptor signaling pathway"/>
    <property type="evidence" value="ECO:0007669"/>
    <property type="project" value="InterPro"/>
</dbReference>
<reference evidence="2" key="1">
    <citation type="submission" date="2022-08" db="EMBL/GenBank/DDBJ databases">
        <authorList>
            <person name="Kallberg Y."/>
            <person name="Tangrot J."/>
            <person name="Rosling A."/>
        </authorList>
    </citation>
    <scope>NUCLEOTIDE SEQUENCE</scope>
    <source>
        <strain evidence="2">Wild A</strain>
    </source>
</reference>
<dbReference type="SMART" id="SM00671">
    <property type="entry name" value="SEL1"/>
    <property type="match status" value="2"/>
</dbReference>
<proteinExistence type="predicted"/>
<evidence type="ECO:0000313" key="3">
    <source>
        <dbReference type="Proteomes" id="UP001153678"/>
    </source>
</evidence>
<evidence type="ECO:0000259" key="1">
    <source>
        <dbReference type="PROSITE" id="PS50011"/>
    </source>
</evidence>